<evidence type="ECO:0008006" key="4">
    <source>
        <dbReference type="Google" id="ProtNLM"/>
    </source>
</evidence>
<dbReference type="EMBL" id="NEVH01021599">
    <property type="protein sequence ID" value="PNF19577.1"/>
    <property type="molecule type" value="Genomic_DNA"/>
</dbReference>
<dbReference type="AlphaFoldDB" id="A0A2J7PTB5"/>
<dbReference type="PANTHER" id="PTHR47326:SF1">
    <property type="entry name" value="HTH PSQ-TYPE DOMAIN-CONTAINING PROTEIN"/>
    <property type="match status" value="1"/>
</dbReference>
<reference evidence="2 3" key="1">
    <citation type="submission" date="2017-12" db="EMBL/GenBank/DDBJ databases">
        <title>Hemimetabolous genomes reveal molecular basis of termite eusociality.</title>
        <authorList>
            <person name="Harrison M.C."/>
            <person name="Jongepier E."/>
            <person name="Robertson H.M."/>
            <person name="Arning N."/>
            <person name="Bitard-Feildel T."/>
            <person name="Chao H."/>
            <person name="Childers C.P."/>
            <person name="Dinh H."/>
            <person name="Doddapaneni H."/>
            <person name="Dugan S."/>
            <person name="Gowin J."/>
            <person name="Greiner C."/>
            <person name="Han Y."/>
            <person name="Hu H."/>
            <person name="Hughes D.S.T."/>
            <person name="Huylmans A.-K."/>
            <person name="Kemena C."/>
            <person name="Kremer L.P.M."/>
            <person name="Lee S.L."/>
            <person name="Lopez-Ezquerra A."/>
            <person name="Mallet L."/>
            <person name="Monroy-Kuhn J.M."/>
            <person name="Moser A."/>
            <person name="Murali S.C."/>
            <person name="Muzny D.M."/>
            <person name="Otani S."/>
            <person name="Piulachs M.-D."/>
            <person name="Poelchau M."/>
            <person name="Qu J."/>
            <person name="Schaub F."/>
            <person name="Wada-Katsumata A."/>
            <person name="Worley K.C."/>
            <person name="Xie Q."/>
            <person name="Ylla G."/>
            <person name="Poulsen M."/>
            <person name="Gibbs R.A."/>
            <person name="Schal C."/>
            <person name="Richards S."/>
            <person name="Belles X."/>
            <person name="Korb J."/>
            <person name="Bornberg-Bauer E."/>
        </authorList>
    </citation>
    <scope>NUCLEOTIDE SEQUENCE [LARGE SCALE GENOMIC DNA]</scope>
    <source>
        <tissue evidence="2">Whole body</tissue>
    </source>
</reference>
<dbReference type="STRING" id="105785.A0A2J7PTB5"/>
<dbReference type="Gene3D" id="3.30.420.10">
    <property type="entry name" value="Ribonuclease H-like superfamily/Ribonuclease H"/>
    <property type="match status" value="1"/>
</dbReference>
<comment type="caution">
    <text evidence="2">The sequence shown here is derived from an EMBL/GenBank/DDBJ whole genome shotgun (WGS) entry which is preliminary data.</text>
</comment>
<proteinExistence type="predicted"/>
<evidence type="ECO:0000313" key="3">
    <source>
        <dbReference type="Proteomes" id="UP000235965"/>
    </source>
</evidence>
<sequence>MVVVQELSPHDFQNRITECEILLETLPPDALVFFSDEAHFHLSGYVNKQNMRYWSGNNPRELHERPLHSDKVAVWCAFGVIGPYFFVEEDNHAVTVNSQQYVDMIKNFFEPALEEMHLGNVWFQQDGAIAHTARALMTVLRAKFPGRLISLRGDIPWAVHSPDLMPCDFFMGIPQGRGSGLHGCDVISSISRSQVICGNLAEVSKTGIESGDVTEECGDQLCVAQLQLQYRAEEVEQRQTTEYRGTATALNLSEHQSRTEDIEDAPRASTTRTSRTEENVKKVTEILASDRCVSARLIEELLGIQKSSVRQSLTEDFGKRKVYAGFVPHGCQVMKNMPEWNTERHITVGPN</sequence>
<feature type="compositionally biased region" description="Basic and acidic residues" evidence="1">
    <location>
        <begin position="255"/>
        <end position="266"/>
    </location>
</feature>
<protein>
    <recommendedName>
        <fullName evidence="4">Tc1-like transposase DDE domain-containing protein</fullName>
    </recommendedName>
</protein>
<name>A0A2J7PTB5_9NEOP</name>
<accession>A0A2J7PTB5</accession>
<dbReference type="Proteomes" id="UP000235965">
    <property type="component" value="Unassembled WGS sequence"/>
</dbReference>
<organism evidence="2 3">
    <name type="scientific">Cryptotermes secundus</name>
    <dbReference type="NCBI Taxonomy" id="105785"/>
    <lineage>
        <taxon>Eukaryota</taxon>
        <taxon>Metazoa</taxon>
        <taxon>Ecdysozoa</taxon>
        <taxon>Arthropoda</taxon>
        <taxon>Hexapoda</taxon>
        <taxon>Insecta</taxon>
        <taxon>Pterygota</taxon>
        <taxon>Neoptera</taxon>
        <taxon>Polyneoptera</taxon>
        <taxon>Dictyoptera</taxon>
        <taxon>Blattodea</taxon>
        <taxon>Blattoidea</taxon>
        <taxon>Termitoidae</taxon>
        <taxon>Kalotermitidae</taxon>
        <taxon>Cryptotermitinae</taxon>
        <taxon>Cryptotermes</taxon>
    </lineage>
</organism>
<feature type="compositionally biased region" description="Polar residues" evidence="1">
    <location>
        <begin position="242"/>
        <end position="254"/>
    </location>
</feature>
<feature type="region of interest" description="Disordered" evidence="1">
    <location>
        <begin position="237"/>
        <end position="278"/>
    </location>
</feature>
<dbReference type="PANTHER" id="PTHR47326">
    <property type="entry name" value="TRANSPOSABLE ELEMENT TC3 TRANSPOSASE-LIKE PROTEIN"/>
    <property type="match status" value="1"/>
</dbReference>
<gene>
    <name evidence="2" type="ORF">B7P43_G17661</name>
</gene>
<dbReference type="InterPro" id="IPR036397">
    <property type="entry name" value="RNaseH_sf"/>
</dbReference>
<dbReference type="InParanoid" id="A0A2J7PTB5"/>
<evidence type="ECO:0000313" key="2">
    <source>
        <dbReference type="EMBL" id="PNF19577.1"/>
    </source>
</evidence>
<keyword evidence="3" id="KW-1185">Reference proteome</keyword>
<dbReference type="GO" id="GO:0003676">
    <property type="term" value="F:nucleic acid binding"/>
    <property type="evidence" value="ECO:0007669"/>
    <property type="project" value="InterPro"/>
</dbReference>
<evidence type="ECO:0000256" key="1">
    <source>
        <dbReference type="SAM" id="MobiDB-lite"/>
    </source>
</evidence>